<gene>
    <name evidence="2" type="ORF">GPZ80_02275</name>
</gene>
<evidence type="ECO:0000313" key="2">
    <source>
        <dbReference type="EMBL" id="MBC6445998.1"/>
    </source>
</evidence>
<proteinExistence type="predicted"/>
<name>A0ABR7L0J3_9PSEU</name>
<dbReference type="EMBL" id="JABVED010000001">
    <property type="protein sequence ID" value="MBC6445998.1"/>
    <property type="molecule type" value="Genomic_DNA"/>
</dbReference>
<dbReference type="Proteomes" id="UP000734823">
    <property type="component" value="Unassembled WGS sequence"/>
</dbReference>
<comment type="caution">
    <text evidence="2">The sequence shown here is derived from an EMBL/GenBank/DDBJ whole genome shotgun (WGS) entry which is preliminary data.</text>
</comment>
<sequence>MLLRTTTVTAPLSSMGASCGSVSKTSSMNGAMSTSRVPLSSAAHAVAMEDVLADRVRQVGVNPTHLGQHAGRTTINGDER</sequence>
<organism evidence="2 3">
    <name type="scientific">Actinokineospora xionganensis</name>
    <dbReference type="NCBI Taxonomy" id="2684470"/>
    <lineage>
        <taxon>Bacteria</taxon>
        <taxon>Bacillati</taxon>
        <taxon>Actinomycetota</taxon>
        <taxon>Actinomycetes</taxon>
        <taxon>Pseudonocardiales</taxon>
        <taxon>Pseudonocardiaceae</taxon>
        <taxon>Actinokineospora</taxon>
    </lineage>
</organism>
<accession>A0ABR7L0J3</accession>
<feature type="region of interest" description="Disordered" evidence="1">
    <location>
        <begin position="1"/>
        <end position="33"/>
    </location>
</feature>
<keyword evidence="3" id="KW-1185">Reference proteome</keyword>
<reference evidence="2 3" key="1">
    <citation type="submission" date="2020-06" db="EMBL/GenBank/DDBJ databases">
        <title>Actinokineospora xiongansis sp. nov., isolated from soil of Baiyangdian.</title>
        <authorList>
            <person name="Zhang X."/>
        </authorList>
    </citation>
    <scope>NUCLEOTIDE SEQUENCE [LARGE SCALE GENOMIC DNA]</scope>
    <source>
        <strain evidence="2 3">HBU206404</strain>
    </source>
</reference>
<evidence type="ECO:0000256" key="1">
    <source>
        <dbReference type="SAM" id="MobiDB-lite"/>
    </source>
</evidence>
<dbReference type="PROSITE" id="PS51257">
    <property type="entry name" value="PROKAR_LIPOPROTEIN"/>
    <property type="match status" value="1"/>
</dbReference>
<protein>
    <submittedName>
        <fullName evidence="2">Uncharacterized protein</fullName>
    </submittedName>
</protein>
<evidence type="ECO:0000313" key="3">
    <source>
        <dbReference type="Proteomes" id="UP000734823"/>
    </source>
</evidence>
<dbReference type="RefSeq" id="WP_187218048.1">
    <property type="nucleotide sequence ID" value="NZ_JABVED010000001.1"/>
</dbReference>